<name>A0A1B2HFN1_9PSEU</name>
<dbReference type="RefSeq" id="WP_065914950.1">
    <property type="nucleotide sequence ID" value="NZ_CP016793.1"/>
</dbReference>
<dbReference type="AlphaFoldDB" id="A0A1B2HFN1"/>
<protein>
    <recommendedName>
        <fullName evidence="3">ESX-1 secretion-associated protein</fullName>
    </recommendedName>
</protein>
<dbReference type="KEGG" id="led:BBK82_11210"/>
<dbReference type="Proteomes" id="UP000093053">
    <property type="component" value="Chromosome"/>
</dbReference>
<evidence type="ECO:0000313" key="1">
    <source>
        <dbReference type="EMBL" id="ANZ36548.1"/>
    </source>
</evidence>
<reference evidence="1 2" key="1">
    <citation type="submission" date="2016-07" db="EMBL/GenBank/DDBJ databases">
        <title>Complete genome sequence of the Lentzea guizhouensis DHS C013.</title>
        <authorList>
            <person name="Cao C."/>
        </authorList>
    </citation>
    <scope>NUCLEOTIDE SEQUENCE [LARGE SCALE GENOMIC DNA]</scope>
    <source>
        <strain evidence="1 2">DHS C013</strain>
    </source>
</reference>
<evidence type="ECO:0000313" key="2">
    <source>
        <dbReference type="Proteomes" id="UP000093053"/>
    </source>
</evidence>
<proteinExistence type="predicted"/>
<gene>
    <name evidence="1" type="ORF">BBK82_11210</name>
</gene>
<accession>A0A1B2HFN1</accession>
<keyword evidence="2" id="KW-1185">Reference proteome</keyword>
<dbReference type="EMBL" id="CP016793">
    <property type="protein sequence ID" value="ANZ36548.1"/>
    <property type="molecule type" value="Genomic_DNA"/>
</dbReference>
<organism evidence="1 2">
    <name type="scientific">Lentzea guizhouensis</name>
    <dbReference type="NCBI Taxonomy" id="1586287"/>
    <lineage>
        <taxon>Bacteria</taxon>
        <taxon>Bacillati</taxon>
        <taxon>Actinomycetota</taxon>
        <taxon>Actinomycetes</taxon>
        <taxon>Pseudonocardiales</taxon>
        <taxon>Pseudonocardiaceae</taxon>
        <taxon>Lentzea</taxon>
    </lineage>
</organism>
<dbReference type="STRING" id="1586287.BBK82_11210"/>
<evidence type="ECO:0008006" key="3">
    <source>
        <dbReference type="Google" id="ProtNLM"/>
    </source>
</evidence>
<dbReference type="OrthoDB" id="3693305at2"/>
<sequence>MSQFNLDLDELRRHAASVDRLTDRMRKATETCDPGSLTTEAFGVFAGFLASYILKTAGMSQDGLGKAANSLMDMGIGLRETIEQYEQVDLDNMFGFTGKGRG</sequence>